<dbReference type="InterPro" id="IPR050709">
    <property type="entry name" value="Biotin_Carboxyl_Carrier/Decarb"/>
</dbReference>
<dbReference type="PROSITE" id="PS50968">
    <property type="entry name" value="BIOTINYL_LIPOYL"/>
    <property type="match status" value="1"/>
</dbReference>
<dbReference type="InterPro" id="IPR001882">
    <property type="entry name" value="Biotin_BS"/>
</dbReference>
<dbReference type="Pfam" id="PF00364">
    <property type="entry name" value="Biotin_lipoyl"/>
    <property type="match status" value="1"/>
</dbReference>
<feature type="domain" description="Lipoyl-binding" evidence="2">
    <location>
        <begin position="40"/>
        <end position="115"/>
    </location>
</feature>
<dbReference type="PANTHER" id="PTHR45266:SF3">
    <property type="entry name" value="OXALOACETATE DECARBOXYLASE ALPHA CHAIN"/>
    <property type="match status" value="1"/>
</dbReference>
<dbReference type="Gene3D" id="2.40.50.100">
    <property type="match status" value="1"/>
</dbReference>
<name>A0A7S1V326_9STRA</name>
<evidence type="ECO:0000313" key="3">
    <source>
        <dbReference type="EMBL" id="CAD9286156.1"/>
    </source>
</evidence>
<dbReference type="CDD" id="cd06850">
    <property type="entry name" value="biotinyl_domain"/>
    <property type="match status" value="1"/>
</dbReference>
<evidence type="ECO:0000259" key="2">
    <source>
        <dbReference type="PROSITE" id="PS50968"/>
    </source>
</evidence>
<gene>
    <name evidence="3" type="ORF">GOCE00092_LOCUS14542</name>
</gene>
<accession>A0A7S1V326</accession>
<organism evidence="3">
    <name type="scientific">Grammatophora oceanica</name>
    <dbReference type="NCBI Taxonomy" id="210454"/>
    <lineage>
        <taxon>Eukaryota</taxon>
        <taxon>Sar</taxon>
        <taxon>Stramenopiles</taxon>
        <taxon>Ochrophyta</taxon>
        <taxon>Bacillariophyta</taxon>
        <taxon>Fragilariophyceae</taxon>
        <taxon>Fragilariophycidae</taxon>
        <taxon>Rhabdonematales</taxon>
        <taxon>Grammatophoraceae</taxon>
        <taxon>Grammatophora</taxon>
    </lineage>
</organism>
<dbReference type="AlphaFoldDB" id="A0A7S1V326"/>
<evidence type="ECO:0000256" key="1">
    <source>
        <dbReference type="ARBA" id="ARBA00023267"/>
    </source>
</evidence>
<dbReference type="PANTHER" id="PTHR45266">
    <property type="entry name" value="OXALOACETATE DECARBOXYLASE ALPHA CHAIN"/>
    <property type="match status" value="1"/>
</dbReference>
<dbReference type="PROSITE" id="PS00188">
    <property type="entry name" value="BIOTIN"/>
    <property type="match status" value="1"/>
</dbReference>
<proteinExistence type="predicted"/>
<dbReference type="FunFam" id="2.40.50.100:FF:000003">
    <property type="entry name" value="Acetyl-CoA carboxylase biotin carboxyl carrier protein"/>
    <property type="match status" value="1"/>
</dbReference>
<dbReference type="SUPFAM" id="SSF51230">
    <property type="entry name" value="Single hybrid motif"/>
    <property type="match status" value="1"/>
</dbReference>
<protein>
    <recommendedName>
        <fullName evidence="2">Lipoyl-binding domain-containing protein</fullName>
    </recommendedName>
</protein>
<dbReference type="EMBL" id="HBGK01028076">
    <property type="protein sequence ID" value="CAD9286156.1"/>
    <property type="molecule type" value="Transcribed_RNA"/>
</dbReference>
<reference evidence="3" key="1">
    <citation type="submission" date="2021-01" db="EMBL/GenBank/DDBJ databases">
        <authorList>
            <person name="Corre E."/>
            <person name="Pelletier E."/>
            <person name="Niang G."/>
            <person name="Scheremetjew M."/>
            <person name="Finn R."/>
            <person name="Kale V."/>
            <person name="Holt S."/>
            <person name="Cochrane G."/>
            <person name="Meng A."/>
            <person name="Brown T."/>
            <person name="Cohen L."/>
        </authorList>
    </citation>
    <scope>NUCLEOTIDE SEQUENCE</scope>
    <source>
        <strain evidence="3">CCMP 410</strain>
    </source>
</reference>
<keyword evidence="1" id="KW-0092">Biotin</keyword>
<sequence>MSEAVTGEYHIQVHGANMDVLLQSPREYELSAHMHPSDADSAENNTNMVLSPMPGTLVSYAVSPEEQVVEGQELCVVEAMKMQNIIRSPRKGTIKSLTVDVGSSLLADQLLLEFEDESSSSSEDEAA</sequence>
<dbReference type="InterPro" id="IPR011053">
    <property type="entry name" value="Single_hybrid_motif"/>
</dbReference>
<dbReference type="InterPro" id="IPR000089">
    <property type="entry name" value="Biotin_lipoyl"/>
</dbReference>